<dbReference type="NCBIfam" id="TIGR00595">
    <property type="entry name" value="priA"/>
    <property type="match status" value="1"/>
</dbReference>
<keyword evidence="5 11" id="KW-0378">Hydrolase</keyword>
<evidence type="ECO:0000256" key="6">
    <source>
        <dbReference type="ARBA" id="ARBA00022806"/>
    </source>
</evidence>
<dbReference type="InterPro" id="IPR042115">
    <property type="entry name" value="PriA_3primeBD_sf"/>
</dbReference>
<evidence type="ECO:0000256" key="4">
    <source>
        <dbReference type="ARBA" id="ARBA00022741"/>
    </source>
</evidence>
<dbReference type="Pfam" id="PF00270">
    <property type="entry name" value="DEAD"/>
    <property type="match status" value="1"/>
</dbReference>
<keyword evidence="14" id="KW-1185">Reference proteome</keyword>
<dbReference type="RefSeq" id="WP_344698456.1">
    <property type="nucleotide sequence ID" value="NZ_BAABBM010000001.1"/>
</dbReference>
<sequence length="722" mass="78327">MTLRRARVVTLNAALGPLDYRVPEGTTVVPGSVVVAPVGPRQLLGVAWDAERLQTNEVPEARLRPLAGVLDVRPIAAPLRRLCEWTADYYLSPLASVLRMALPSSAALDGPRQFIEYRPTGMTPDRMTPQREKALQAIEGRQGTVRELADHAEVSDAVMRGLVNAGAIEAVAVDADRPLACPDPEHAPPDLNDDQREAASSLASAVGKGFDPVLLDGVTGSGKTEVYFEAIAECLRQGRQALVLLPEIALTEPFLKRFEARFGCQPVAWHSDLRSSQRRRAWRGIASGEAAVTVGARSALFLPYPILGLIIVDEAHEPSFKQEEGVQYHARDAAVMRAKFEDIPVILSSATPAIESRHMAEIGRYREVSLPERFAGASMPAIRSIDLTQDPPPRGRWLAPELVNEIEANLAREEQSLLFLNRRGFAPLTLCRHCGHRFQCPNCTAWMVEHRLMHRLACHHCGHVMPPPKACPECGEEDSLVACGPGVERIADEVAELFPNARTAIVTSDTIWSPLRAAEFVGAMEAGAIDVVIGTQLVTKGYHFPNLTLVGVVDADLGLAGGDLRAAERSFQQIQQVAGRAGRGDKPGRVLVQTHDPDAPVIAALVSGDAPGFYAAETESRREAAMPPFGRLAAIVISAEDSSEAEAVARRIGMAAPEVEGMAVFGPAPAPLAMLRGRHRQRILVHARRSLDVQDVIREWLAGVEWSAKVRVGVDVDPYSFL</sequence>
<dbReference type="InterPro" id="IPR040498">
    <property type="entry name" value="PriA_CRR"/>
</dbReference>
<evidence type="ECO:0000313" key="14">
    <source>
        <dbReference type="Proteomes" id="UP001500827"/>
    </source>
</evidence>
<evidence type="ECO:0000256" key="8">
    <source>
        <dbReference type="ARBA" id="ARBA00022840"/>
    </source>
</evidence>
<keyword evidence="1 11" id="KW-0639">Primosome</keyword>
<dbReference type="SMART" id="SM00487">
    <property type="entry name" value="DEXDc"/>
    <property type="match status" value="1"/>
</dbReference>
<feature type="binding site" evidence="11">
    <location>
        <position position="434"/>
    </location>
    <ligand>
        <name>Zn(2+)</name>
        <dbReference type="ChEBI" id="CHEBI:29105"/>
        <label>1</label>
    </ligand>
</feature>
<name>A0ABP7L2S9_9SPHN</name>
<evidence type="ECO:0000256" key="1">
    <source>
        <dbReference type="ARBA" id="ARBA00022515"/>
    </source>
</evidence>
<dbReference type="PANTHER" id="PTHR30580:SF0">
    <property type="entry name" value="PRIMOSOMAL PROTEIN N"/>
    <property type="match status" value="1"/>
</dbReference>
<dbReference type="Pfam" id="PF18319">
    <property type="entry name" value="Zn_ribbon_PriA"/>
    <property type="match status" value="1"/>
</dbReference>
<feature type="domain" description="Helicase ATP-binding" evidence="12">
    <location>
        <begin position="204"/>
        <end position="370"/>
    </location>
</feature>
<feature type="binding site" evidence="11">
    <location>
        <position position="431"/>
    </location>
    <ligand>
        <name>Zn(2+)</name>
        <dbReference type="ChEBI" id="CHEBI:29105"/>
        <label>1</label>
    </ligand>
</feature>
<comment type="subunit">
    <text evidence="11">Component of the replication restart primosome.</text>
</comment>
<evidence type="ECO:0000256" key="3">
    <source>
        <dbReference type="ARBA" id="ARBA00022723"/>
    </source>
</evidence>
<keyword evidence="9 11" id="KW-0238">DNA-binding</keyword>
<evidence type="ECO:0000256" key="7">
    <source>
        <dbReference type="ARBA" id="ARBA00022833"/>
    </source>
</evidence>
<reference evidence="14" key="1">
    <citation type="journal article" date="2019" name="Int. J. Syst. Evol. Microbiol.">
        <title>The Global Catalogue of Microorganisms (GCM) 10K type strain sequencing project: providing services to taxonomists for standard genome sequencing and annotation.</title>
        <authorList>
            <consortium name="The Broad Institute Genomics Platform"/>
            <consortium name="The Broad Institute Genome Sequencing Center for Infectious Disease"/>
            <person name="Wu L."/>
            <person name="Ma J."/>
        </authorList>
    </citation>
    <scope>NUCLEOTIDE SEQUENCE [LARGE SCALE GENOMIC DNA]</scope>
    <source>
        <strain evidence="14">JCM 17543</strain>
    </source>
</reference>
<feature type="binding site" evidence="11">
    <location>
        <position position="458"/>
    </location>
    <ligand>
        <name>Zn(2+)</name>
        <dbReference type="ChEBI" id="CHEBI:29105"/>
        <label>2</label>
    </ligand>
</feature>
<dbReference type="Pfam" id="PF17764">
    <property type="entry name" value="PriA_3primeBD"/>
    <property type="match status" value="1"/>
</dbReference>
<dbReference type="EMBL" id="BAABBM010000001">
    <property type="protein sequence ID" value="GAA3891772.1"/>
    <property type="molecule type" value="Genomic_DNA"/>
</dbReference>
<comment type="catalytic activity">
    <reaction evidence="11">
        <text>ATP + H2O = ADP + phosphate + H(+)</text>
        <dbReference type="Rhea" id="RHEA:13065"/>
        <dbReference type="ChEBI" id="CHEBI:15377"/>
        <dbReference type="ChEBI" id="CHEBI:15378"/>
        <dbReference type="ChEBI" id="CHEBI:30616"/>
        <dbReference type="ChEBI" id="CHEBI:43474"/>
        <dbReference type="ChEBI" id="CHEBI:456216"/>
        <dbReference type="EC" id="5.6.2.4"/>
    </reaction>
</comment>
<dbReference type="CDD" id="cd17929">
    <property type="entry name" value="DEXHc_priA"/>
    <property type="match status" value="1"/>
</dbReference>
<dbReference type="EC" id="5.6.2.4" evidence="11"/>
<feature type="binding site" evidence="11">
    <location>
        <position position="474"/>
    </location>
    <ligand>
        <name>Zn(2+)</name>
        <dbReference type="ChEBI" id="CHEBI:29105"/>
        <label>1</label>
    </ligand>
</feature>
<feature type="binding site" evidence="11">
    <location>
        <position position="443"/>
    </location>
    <ligand>
        <name>Zn(2+)</name>
        <dbReference type="ChEBI" id="CHEBI:29105"/>
        <label>2</label>
    </ligand>
</feature>
<comment type="similarity">
    <text evidence="11">Belongs to the helicase family. PriA subfamily.</text>
</comment>
<gene>
    <name evidence="11" type="primary">priA</name>
    <name evidence="13" type="ORF">GCM10022276_08610</name>
</gene>
<keyword evidence="6 11" id="KW-0347">Helicase</keyword>
<comment type="function">
    <text evidence="11">Initiates the restart of stalled replication forks, which reloads the replicative helicase on sites other than the origin of replication. Recognizes and binds to abandoned replication forks and remodels them to uncover a helicase loading site. Promotes assembly of the primosome at these replication forks.</text>
</comment>
<feature type="binding site" evidence="11">
    <location>
        <position position="440"/>
    </location>
    <ligand>
        <name>Zn(2+)</name>
        <dbReference type="ChEBI" id="CHEBI:29105"/>
        <label>2</label>
    </ligand>
</feature>
<dbReference type="Proteomes" id="UP001500827">
    <property type="component" value="Unassembled WGS sequence"/>
</dbReference>
<evidence type="ECO:0000256" key="9">
    <source>
        <dbReference type="ARBA" id="ARBA00023125"/>
    </source>
</evidence>
<dbReference type="PANTHER" id="PTHR30580">
    <property type="entry name" value="PRIMOSOMAL PROTEIN N"/>
    <property type="match status" value="1"/>
</dbReference>
<dbReference type="Pfam" id="PF18074">
    <property type="entry name" value="PriA_C"/>
    <property type="match status" value="1"/>
</dbReference>
<evidence type="ECO:0000256" key="2">
    <source>
        <dbReference type="ARBA" id="ARBA00022705"/>
    </source>
</evidence>
<dbReference type="HAMAP" id="MF_00983">
    <property type="entry name" value="PriA"/>
    <property type="match status" value="1"/>
</dbReference>
<keyword evidence="3 11" id="KW-0479">Metal-binding</keyword>
<protein>
    <recommendedName>
        <fullName evidence="11">Replication restart protein PriA</fullName>
    </recommendedName>
    <alternativeName>
        <fullName evidence="11">ATP-dependent DNA helicase PriA</fullName>
        <ecNumber evidence="11">5.6.2.4</ecNumber>
    </alternativeName>
    <alternativeName>
        <fullName evidence="11">DNA 3'-5' helicase PriA</fullName>
    </alternativeName>
</protein>
<feature type="binding site" evidence="11">
    <location>
        <position position="461"/>
    </location>
    <ligand>
        <name>Zn(2+)</name>
        <dbReference type="ChEBI" id="CHEBI:29105"/>
        <label>2</label>
    </ligand>
</feature>
<evidence type="ECO:0000256" key="11">
    <source>
        <dbReference type="HAMAP-Rule" id="MF_00983"/>
    </source>
</evidence>
<evidence type="ECO:0000256" key="10">
    <source>
        <dbReference type="ARBA" id="ARBA00023235"/>
    </source>
</evidence>
<evidence type="ECO:0000256" key="5">
    <source>
        <dbReference type="ARBA" id="ARBA00022801"/>
    </source>
</evidence>
<dbReference type="InterPro" id="IPR041236">
    <property type="entry name" value="PriA_C"/>
</dbReference>
<dbReference type="NCBIfam" id="NF004070">
    <property type="entry name" value="PRK05580.2-2"/>
    <property type="match status" value="1"/>
</dbReference>
<evidence type="ECO:0000259" key="12">
    <source>
        <dbReference type="PROSITE" id="PS51192"/>
    </source>
</evidence>
<dbReference type="InterPro" id="IPR014001">
    <property type="entry name" value="Helicase_ATP-bd"/>
</dbReference>
<proteinExistence type="inferred from homology"/>
<comment type="caution">
    <text evidence="13">The sequence shown here is derived from an EMBL/GenBank/DDBJ whole genome shotgun (WGS) entry which is preliminary data.</text>
</comment>
<keyword evidence="4 11" id="KW-0547">Nucleotide-binding</keyword>
<dbReference type="InterPro" id="IPR011545">
    <property type="entry name" value="DEAD/DEAH_box_helicase_dom"/>
</dbReference>
<dbReference type="InterPro" id="IPR027417">
    <property type="entry name" value="P-loop_NTPase"/>
</dbReference>
<dbReference type="Gene3D" id="3.40.1440.60">
    <property type="entry name" value="PriA, 3(prime) DNA-binding domain"/>
    <property type="match status" value="1"/>
</dbReference>
<keyword evidence="2 11" id="KW-0235">DNA replication</keyword>
<comment type="cofactor">
    <cofactor evidence="11">
        <name>Zn(2+)</name>
        <dbReference type="ChEBI" id="CHEBI:29105"/>
    </cofactor>
    <text evidence="11">Binds 2 zinc ions per subunit.</text>
</comment>
<dbReference type="PROSITE" id="PS51192">
    <property type="entry name" value="HELICASE_ATP_BIND_1"/>
    <property type="match status" value="1"/>
</dbReference>
<dbReference type="InterPro" id="IPR041222">
    <property type="entry name" value="PriA_3primeBD"/>
</dbReference>
<dbReference type="SUPFAM" id="SSF52540">
    <property type="entry name" value="P-loop containing nucleoside triphosphate hydrolases"/>
    <property type="match status" value="2"/>
</dbReference>
<accession>A0ABP7L2S9</accession>
<keyword evidence="10 11" id="KW-0413">Isomerase</keyword>
<dbReference type="Gene3D" id="3.40.50.300">
    <property type="entry name" value="P-loop containing nucleotide triphosphate hydrolases"/>
    <property type="match status" value="2"/>
</dbReference>
<keyword evidence="7 11" id="KW-0862">Zinc</keyword>
<comment type="catalytic activity">
    <reaction evidence="11">
        <text>Couples ATP hydrolysis with the unwinding of duplex DNA by translocating in the 3'-5' direction.</text>
        <dbReference type="EC" id="5.6.2.4"/>
    </reaction>
</comment>
<feature type="binding site" evidence="11">
    <location>
        <position position="471"/>
    </location>
    <ligand>
        <name>Zn(2+)</name>
        <dbReference type="ChEBI" id="CHEBI:29105"/>
        <label>1</label>
    </ligand>
</feature>
<organism evidence="13 14">
    <name type="scientific">Sphingomonas limnosediminicola</name>
    <dbReference type="NCBI Taxonomy" id="940133"/>
    <lineage>
        <taxon>Bacteria</taxon>
        <taxon>Pseudomonadati</taxon>
        <taxon>Pseudomonadota</taxon>
        <taxon>Alphaproteobacteria</taxon>
        <taxon>Sphingomonadales</taxon>
        <taxon>Sphingomonadaceae</taxon>
        <taxon>Sphingomonas</taxon>
    </lineage>
</organism>
<dbReference type="InterPro" id="IPR005259">
    <property type="entry name" value="PriA"/>
</dbReference>
<evidence type="ECO:0000313" key="13">
    <source>
        <dbReference type="EMBL" id="GAA3891772.1"/>
    </source>
</evidence>
<keyword evidence="8 11" id="KW-0067">ATP-binding</keyword>